<reference evidence="2 3" key="1">
    <citation type="submission" date="2017-12" db="EMBL/GenBank/DDBJ databases">
        <title>Comparative genomics of Botrytis spp.</title>
        <authorList>
            <person name="Valero-Jimenez C.A."/>
            <person name="Tapia P."/>
            <person name="Veloso J."/>
            <person name="Silva-Moreno E."/>
            <person name="Staats M."/>
            <person name="Valdes J.H."/>
            <person name="Van Kan J.A.L."/>
        </authorList>
    </citation>
    <scope>NUCLEOTIDE SEQUENCE [LARGE SCALE GENOMIC DNA]</scope>
    <source>
        <strain evidence="2 3">MUCL435</strain>
    </source>
</reference>
<evidence type="ECO:0000313" key="2">
    <source>
        <dbReference type="EMBL" id="THV49721.1"/>
    </source>
</evidence>
<proteinExistence type="predicted"/>
<dbReference type="AlphaFoldDB" id="A0A4S8QYS6"/>
<accession>A0A4S8QYS6</accession>
<dbReference type="OrthoDB" id="103819at2759"/>
<dbReference type="EMBL" id="PQXL01000182">
    <property type="protein sequence ID" value="THV49721.1"/>
    <property type="molecule type" value="Genomic_DNA"/>
</dbReference>
<keyword evidence="3" id="KW-1185">Reference proteome</keyword>
<evidence type="ECO:0000256" key="1">
    <source>
        <dbReference type="SAM" id="SignalP"/>
    </source>
</evidence>
<dbReference type="Proteomes" id="UP000308671">
    <property type="component" value="Unassembled WGS sequence"/>
</dbReference>
<protein>
    <submittedName>
        <fullName evidence="2">Uncharacterized protein</fullName>
    </submittedName>
</protein>
<comment type="caution">
    <text evidence="2">The sequence shown here is derived from an EMBL/GenBank/DDBJ whole genome shotgun (WGS) entry which is preliminary data.</text>
</comment>
<gene>
    <name evidence="2" type="ORF">BGAL_0182g00130</name>
</gene>
<evidence type="ECO:0000313" key="3">
    <source>
        <dbReference type="Proteomes" id="UP000308671"/>
    </source>
</evidence>
<sequence length="277" mass="30738">MSAALFSQAPPLAILEEWLLLINVQTLILRSVAAQQFDLPEWAELIFTNACGLARTMRLHQTQIFPGETNTYNTLERAKVAHGSGQKHAVQFRSDARTSCLLLLVANGVQDPQIIDTFNALACQKIATANRDEKPCTIEANTVSFTSMLDAFSLPAFFTLLKDLLQLSDNDQVSNSDFGSLRRVSACYINSAERMQFRSYHRKVAWTFKQLLMIISLIRHPEQDQSIFMASTASTFGMIISLNAQSRDFFKISSPGSIGDGSTFSYSPQPAGSTFFS</sequence>
<feature type="signal peptide" evidence="1">
    <location>
        <begin position="1"/>
        <end position="34"/>
    </location>
</feature>
<feature type="chain" id="PRO_5020255196" evidence="1">
    <location>
        <begin position="35"/>
        <end position="277"/>
    </location>
</feature>
<name>A0A4S8QYS6_9HELO</name>
<organism evidence="2 3">
    <name type="scientific">Botrytis galanthina</name>
    <dbReference type="NCBI Taxonomy" id="278940"/>
    <lineage>
        <taxon>Eukaryota</taxon>
        <taxon>Fungi</taxon>
        <taxon>Dikarya</taxon>
        <taxon>Ascomycota</taxon>
        <taxon>Pezizomycotina</taxon>
        <taxon>Leotiomycetes</taxon>
        <taxon>Helotiales</taxon>
        <taxon>Sclerotiniaceae</taxon>
        <taxon>Botrytis</taxon>
    </lineage>
</organism>
<keyword evidence="1" id="KW-0732">Signal</keyword>